<dbReference type="OrthoDB" id="9814760at2"/>
<keyword evidence="2" id="KW-1185">Reference proteome</keyword>
<accession>A0A2Z3GIK3</accession>
<dbReference type="EMBL" id="CP029145">
    <property type="protein sequence ID" value="AWM32908.1"/>
    <property type="molecule type" value="Genomic_DNA"/>
</dbReference>
<proteinExistence type="predicted"/>
<organism evidence="1 2">
    <name type="scientific">Hymenobacter nivis</name>
    <dbReference type="NCBI Taxonomy" id="1850093"/>
    <lineage>
        <taxon>Bacteria</taxon>
        <taxon>Pseudomonadati</taxon>
        <taxon>Bacteroidota</taxon>
        <taxon>Cytophagia</taxon>
        <taxon>Cytophagales</taxon>
        <taxon>Hymenobacteraceae</taxon>
        <taxon>Hymenobacter</taxon>
    </lineage>
</organism>
<dbReference type="SUPFAM" id="SSF53474">
    <property type="entry name" value="alpha/beta-Hydrolases"/>
    <property type="match status" value="1"/>
</dbReference>
<dbReference type="InterPro" id="IPR029058">
    <property type="entry name" value="AB_hydrolase_fold"/>
</dbReference>
<gene>
    <name evidence="1" type="ORF">DDQ68_09030</name>
</gene>
<evidence type="ECO:0000313" key="2">
    <source>
        <dbReference type="Proteomes" id="UP000245999"/>
    </source>
</evidence>
<dbReference type="KEGG" id="hnv:DDQ68_09030"/>
<keyword evidence="1" id="KW-0378">Hydrolase</keyword>
<name>A0A2Z3GIK3_9BACT</name>
<sequence length="189" mass="21219">MKAAILSHGYGGQNTAYSFIARSLVAHGYFVASIQHELPTDVPIPTVGPPQVVRRPNRERRVQNILFVRQKLRKKYPRVDFGQLLLVGHSNGGDPAMLFAQEHPALVRRVVSLDNRRMPFLRARQPRVLSLRSSDQVADSGVVPSPAEQRRFGSAVVRLPAIIHNDMWDGATPTQQQEINGWITRFLAQ</sequence>
<protein>
    <submittedName>
        <fullName evidence="1">Alpha/beta hydrolase</fullName>
    </submittedName>
</protein>
<dbReference type="Gene3D" id="3.40.50.1820">
    <property type="entry name" value="alpha/beta hydrolase"/>
    <property type="match status" value="1"/>
</dbReference>
<dbReference type="GO" id="GO:0016787">
    <property type="term" value="F:hydrolase activity"/>
    <property type="evidence" value="ECO:0007669"/>
    <property type="project" value="UniProtKB-KW"/>
</dbReference>
<evidence type="ECO:0000313" key="1">
    <source>
        <dbReference type="EMBL" id="AWM32908.1"/>
    </source>
</evidence>
<dbReference type="RefSeq" id="WP_109656002.1">
    <property type="nucleotide sequence ID" value="NZ_CP029145.1"/>
</dbReference>
<reference evidence="2" key="1">
    <citation type="submission" date="2018-04" db="EMBL/GenBank/DDBJ databases">
        <title>Complete genome of Antarctic heterotrophic bacterium Hymenobacter nivis.</title>
        <authorList>
            <person name="Terashima M."/>
        </authorList>
    </citation>
    <scope>NUCLEOTIDE SEQUENCE [LARGE SCALE GENOMIC DNA]</scope>
    <source>
        <strain evidence="2">NBRC 111535</strain>
    </source>
</reference>
<dbReference type="Proteomes" id="UP000245999">
    <property type="component" value="Chromosome"/>
</dbReference>
<dbReference type="AlphaFoldDB" id="A0A2Z3GIK3"/>